<feature type="compositionally biased region" description="Basic residues" evidence="1">
    <location>
        <begin position="27"/>
        <end position="36"/>
    </location>
</feature>
<sequence>MTGGRAGGRERGAKDDEEARGEELIYKRKASKKHLHDRSSRQNDADLHSGGRAAGGGKRRAASRERQGAGGRERQGAAESGERRAESGERRVGASGEWGTRGKRQGAAGSSGERRAESGSERGAGNEGEAAESGKREAGSGREQQGAAESGERERAGSEGEEIVVLKLVSECNRVAVLGKGRLGLSRFSSKSQSAFAEHSHSVALGNQLQLGISQSAGVLGKPFALAFVPPLSPLAPAPCSLPLPAASPSLAARRSLPLPAALRSPLSALRSPLPAALRSPLPAAPRSPLPALRCPLSLPASRSLLAAPWPPLPAAPCRSPLPAPCRPPARPPIKSQSAFAEHSHSAALGNQLRLGISQSAGALGKPFALAFVPLLRQKVGPSGWCCYGGTKKKLSN</sequence>
<organism evidence="2 3">
    <name type="scientific">Armillaria novae-zelandiae</name>
    <dbReference type="NCBI Taxonomy" id="153914"/>
    <lineage>
        <taxon>Eukaryota</taxon>
        <taxon>Fungi</taxon>
        <taxon>Dikarya</taxon>
        <taxon>Basidiomycota</taxon>
        <taxon>Agaricomycotina</taxon>
        <taxon>Agaricomycetes</taxon>
        <taxon>Agaricomycetidae</taxon>
        <taxon>Agaricales</taxon>
        <taxon>Marasmiineae</taxon>
        <taxon>Physalacriaceae</taxon>
        <taxon>Armillaria</taxon>
    </lineage>
</organism>
<feature type="compositionally biased region" description="Basic and acidic residues" evidence="1">
    <location>
        <begin position="37"/>
        <end position="49"/>
    </location>
</feature>
<evidence type="ECO:0000256" key="1">
    <source>
        <dbReference type="SAM" id="MobiDB-lite"/>
    </source>
</evidence>
<reference evidence="2" key="1">
    <citation type="submission" date="2023-06" db="EMBL/GenBank/DDBJ databases">
        <authorList>
            <consortium name="Lawrence Berkeley National Laboratory"/>
            <person name="Ahrendt S."/>
            <person name="Sahu N."/>
            <person name="Indic B."/>
            <person name="Wong-Bajracharya J."/>
            <person name="Merenyi Z."/>
            <person name="Ke H.-M."/>
            <person name="Monk M."/>
            <person name="Kocsube S."/>
            <person name="Drula E."/>
            <person name="Lipzen A."/>
            <person name="Balint B."/>
            <person name="Henrissat B."/>
            <person name="Andreopoulos B."/>
            <person name="Martin F.M."/>
            <person name="Harder C.B."/>
            <person name="Rigling D."/>
            <person name="Ford K.L."/>
            <person name="Foster G.D."/>
            <person name="Pangilinan J."/>
            <person name="Papanicolaou A."/>
            <person name="Barry K."/>
            <person name="LaButti K."/>
            <person name="Viragh M."/>
            <person name="Koriabine M."/>
            <person name="Yan M."/>
            <person name="Riley R."/>
            <person name="Champramary S."/>
            <person name="Plett K.L."/>
            <person name="Tsai I.J."/>
            <person name="Slot J."/>
            <person name="Sipos G."/>
            <person name="Plett J."/>
            <person name="Nagy L.G."/>
            <person name="Grigoriev I.V."/>
        </authorList>
    </citation>
    <scope>NUCLEOTIDE SEQUENCE</scope>
    <source>
        <strain evidence="2">ICMP 16352</strain>
    </source>
</reference>
<name>A0AA39NZE6_9AGAR</name>
<keyword evidence="3" id="KW-1185">Reference proteome</keyword>
<evidence type="ECO:0000313" key="2">
    <source>
        <dbReference type="EMBL" id="KAK0474531.1"/>
    </source>
</evidence>
<protein>
    <submittedName>
        <fullName evidence="2">Uncharacterized protein</fullName>
    </submittedName>
</protein>
<comment type="caution">
    <text evidence="2">The sequence shown here is derived from an EMBL/GenBank/DDBJ whole genome shotgun (WGS) entry which is preliminary data.</text>
</comment>
<feature type="region of interest" description="Disordered" evidence="1">
    <location>
        <begin position="1"/>
        <end position="159"/>
    </location>
</feature>
<dbReference type="AlphaFoldDB" id="A0AA39NZE6"/>
<proteinExistence type="predicted"/>
<gene>
    <name evidence="2" type="ORF">IW261DRAFT_1568516</name>
</gene>
<dbReference type="EMBL" id="JAUEPR010000026">
    <property type="protein sequence ID" value="KAK0474531.1"/>
    <property type="molecule type" value="Genomic_DNA"/>
</dbReference>
<evidence type="ECO:0000313" key="3">
    <source>
        <dbReference type="Proteomes" id="UP001175227"/>
    </source>
</evidence>
<accession>A0AA39NZE6</accession>
<feature type="compositionally biased region" description="Basic and acidic residues" evidence="1">
    <location>
        <begin position="62"/>
        <end position="92"/>
    </location>
</feature>
<dbReference type="Proteomes" id="UP001175227">
    <property type="component" value="Unassembled WGS sequence"/>
</dbReference>